<dbReference type="EMBL" id="BMAT01009612">
    <property type="protein sequence ID" value="GFS09776.1"/>
    <property type="molecule type" value="Genomic_DNA"/>
</dbReference>
<feature type="chain" id="PRO_5043853670" evidence="2">
    <location>
        <begin position="28"/>
        <end position="670"/>
    </location>
</feature>
<evidence type="ECO:0000256" key="2">
    <source>
        <dbReference type="SAM" id="SignalP"/>
    </source>
</evidence>
<feature type="compositionally biased region" description="Basic and acidic residues" evidence="1">
    <location>
        <begin position="51"/>
        <end position="69"/>
    </location>
</feature>
<dbReference type="InterPro" id="IPR028082">
    <property type="entry name" value="Peripla_BP_I"/>
</dbReference>
<evidence type="ECO:0000256" key="1">
    <source>
        <dbReference type="SAM" id="MobiDB-lite"/>
    </source>
</evidence>
<feature type="compositionally biased region" description="Polar residues" evidence="1">
    <location>
        <begin position="461"/>
        <end position="478"/>
    </location>
</feature>
<feature type="compositionally biased region" description="Basic and acidic residues" evidence="1">
    <location>
        <begin position="395"/>
        <end position="405"/>
    </location>
</feature>
<reference evidence="3 4" key="1">
    <citation type="journal article" date="2021" name="Elife">
        <title>Chloroplast acquisition without the gene transfer in kleptoplastic sea slugs, Plakobranchus ocellatus.</title>
        <authorList>
            <person name="Maeda T."/>
            <person name="Takahashi S."/>
            <person name="Yoshida T."/>
            <person name="Shimamura S."/>
            <person name="Takaki Y."/>
            <person name="Nagai Y."/>
            <person name="Toyoda A."/>
            <person name="Suzuki Y."/>
            <person name="Arimoto A."/>
            <person name="Ishii H."/>
            <person name="Satoh N."/>
            <person name="Nishiyama T."/>
            <person name="Hasebe M."/>
            <person name="Maruyama T."/>
            <person name="Minagawa J."/>
            <person name="Obokata J."/>
            <person name="Shigenobu S."/>
        </authorList>
    </citation>
    <scope>NUCLEOTIDE SEQUENCE [LARGE SCALE GENOMIC DNA]</scope>
</reference>
<feature type="region of interest" description="Disordered" evidence="1">
    <location>
        <begin position="395"/>
        <end position="480"/>
    </location>
</feature>
<organism evidence="3 4">
    <name type="scientific">Elysia marginata</name>
    <dbReference type="NCBI Taxonomy" id="1093978"/>
    <lineage>
        <taxon>Eukaryota</taxon>
        <taxon>Metazoa</taxon>
        <taxon>Spiralia</taxon>
        <taxon>Lophotrochozoa</taxon>
        <taxon>Mollusca</taxon>
        <taxon>Gastropoda</taxon>
        <taxon>Heterobranchia</taxon>
        <taxon>Euthyneura</taxon>
        <taxon>Panpulmonata</taxon>
        <taxon>Sacoglossa</taxon>
        <taxon>Placobranchoidea</taxon>
        <taxon>Plakobranchidae</taxon>
        <taxon>Elysia</taxon>
    </lineage>
</organism>
<feature type="region of interest" description="Disordered" evidence="1">
    <location>
        <begin position="51"/>
        <end position="71"/>
    </location>
</feature>
<comment type="caution">
    <text evidence="3">The sequence shown here is derived from an EMBL/GenBank/DDBJ whole genome shotgun (WGS) entry which is preliminary data.</text>
</comment>
<protein>
    <submittedName>
        <fullName evidence="3">Gamma-aminobutyric acid type B receptor subunit 1</fullName>
    </submittedName>
</protein>
<gene>
    <name evidence="3" type="ORF">ElyMa_004791600</name>
</gene>
<name>A0AAV4ILJ8_9GAST</name>
<feature type="compositionally biased region" description="Low complexity" evidence="1">
    <location>
        <begin position="251"/>
        <end position="272"/>
    </location>
</feature>
<keyword evidence="2" id="KW-0732">Signal</keyword>
<feature type="signal peptide" evidence="2">
    <location>
        <begin position="1"/>
        <end position="27"/>
    </location>
</feature>
<feature type="region of interest" description="Disordered" evidence="1">
    <location>
        <begin position="249"/>
        <end position="276"/>
    </location>
</feature>
<evidence type="ECO:0000313" key="4">
    <source>
        <dbReference type="Proteomes" id="UP000762676"/>
    </source>
</evidence>
<feature type="compositionally biased region" description="Polar residues" evidence="1">
    <location>
        <begin position="415"/>
        <end position="427"/>
    </location>
</feature>
<sequence>MGYRTVCTLRWALTISIFICLIGKAKSVFATDAKRPRMKIRTDILAKHHRERLGSHSRIENNRGDDDNNKVGIVNFDPRTRIRQNGLELHAHNTAVKTIPSAELSAKPSVSYKYGNANAIRDDNRLEKYNFHPNFKLLGSLTVLKIAQRIREVNLEKESMSLKHPSLNVSNFMLLPSRSSLVVPLTVSRLEQQIPTQRLSHTDELIQLGESQNGSSLNSSVNARPSSRFLSSMRTQSLRDLHDSELRLSYPSTSSTSTSSSSSPSSSSSSSSAVGAPPTLPFTLPLTSSQVLQKPTVLKQSELRTAHSMFFPSQLPGSIQPKDLRKQMNTEYPRLLKQLTFIGKPAIPFRGRQASEMYINIDKDSKAFESSISPFHSHMTILSDTLRSYQKHEYKVMKGKGESTKSKSMKKRSTGNTPNSNQTSNSDFGAHRNPPSVTTDARVPSIASPRILYHDDGSSLKDITNKTTNNHSSTYSKTHNIKNNKKSALSTKNLNQVQAKNNTTNIGVTNFGDFTSYVTERERLNSDRRQTQQTTRDYFTNTDATTAATFTTGRQPKYKPGSFYGPMDTFENIFPRKTLHIGGFFELSGAYPGNGQSDLDAALLAIEHVNDQHIIPGYRLELLFNDSKCWRLYVSLSQPSSLPLANLIAFLLESVYRSHFLSRLRLAVLF</sequence>
<keyword evidence="3" id="KW-0675">Receptor</keyword>
<dbReference type="AlphaFoldDB" id="A0AAV4ILJ8"/>
<proteinExistence type="predicted"/>
<dbReference type="Gene3D" id="3.40.50.2300">
    <property type="match status" value="1"/>
</dbReference>
<dbReference type="SUPFAM" id="SSF53822">
    <property type="entry name" value="Periplasmic binding protein-like I"/>
    <property type="match status" value="1"/>
</dbReference>
<accession>A0AAV4ILJ8</accession>
<dbReference type="Proteomes" id="UP000762676">
    <property type="component" value="Unassembled WGS sequence"/>
</dbReference>
<keyword evidence="4" id="KW-1185">Reference proteome</keyword>
<feature type="region of interest" description="Disordered" evidence="1">
    <location>
        <begin position="210"/>
        <end position="235"/>
    </location>
</feature>
<evidence type="ECO:0000313" key="3">
    <source>
        <dbReference type="EMBL" id="GFS09776.1"/>
    </source>
</evidence>